<evidence type="ECO:0000256" key="1">
    <source>
        <dbReference type="ARBA" id="ARBA00005189"/>
    </source>
</evidence>
<dbReference type="GO" id="GO:0006654">
    <property type="term" value="P:phosphatidic acid biosynthetic process"/>
    <property type="evidence" value="ECO:0007669"/>
    <property type="project" value="TreeGrafter"/>
</dbReference>
<dbReference type="Proteomes" id="UP000178885">
    <property type="component" value="Unassembled WGS sequence"/>
</dbReference>
<reference evidence="5 6" key="1">
    <citation type="journal article" date="2016" name="Nat. Commun.">
        <title>Thousands of microbial genomes shed light on interconnected biogeochemical processes in an aquifer system.</title>
        <authorList>
            <person name="Anantharaman K."/>
            <person name="Brown C.T."/>
            <person name="Hug L.A."/>
            <person name="Sharon I."/>
            <person name="Castelle C.J."/>
            <person name="Probst A.J."/>
            <person name="Thomas B.C."/>
            <person name="Singh A."/>
            <person name="Wilkins M.J."/>
            <person name="Karaoz U."/>
            <person name="Brodie E.L."/>
            <person name="Williams K.H."/>
            <person name="Hubbard S.S."/>
            <person name="Banfield J.F."/>
        </authorList>
    </citation>
    <scope>NUCLEOTIDE SEQUENCE [LARGE SCALE GENOMIC DNA]</scope>
</reference>
<dbReference type="PANTHER" id="PTHR10434:SF11">
    <property type="entry name" value="1-ACYL-SN-GLYCEROL-3-PHOSPHATE ACYLTRANSFERASE"/>
    <property type="match status" value="1"/>
</dbReference>
<comment type="caution">
    <text evidence="5">The sequence shown here is derived from an EMBL/GenBank/DDBJ whole genome shotgun (WGS) entry which is preliminary data.</text>
</comment>
<dbReference type="GO" id="GO:0003841">
    <property type="term" value="F:1-acylglycerol-3-phosphate O-acyltransferase activity"/>
    <property type="evidence" value="ECO:0007669"/>
    <property type="project" value="TreeGrafter"/>
</dbReference>
<dbReference type="Pfam" id="PF01553">
    <property type="entry name" value="Acyltransferase"/>
    <property type="match status" value="1"/>
</dbReference>
<evidence type="ECO:0000313" key="5">
    <source>
        <dbReference type="EMBL" id="OGI48617.1"/>
    </source>
</evidence>
<sequence length="226" mass="25311">MGIGVAAVLALVVLWRRAIAVCEKANAADWGGKWINRLDGLIRIFCRKFHRLRHGKLRLPRSGPALVASNHVSGLDPLLLCAASRRPLRFLIAREEYERWWLKWFFRAIGCIPVERSRDPRAAFVAARRALEAGEVVALFPHGRIHLDHHPPVALKRGIALLARVSAAPIFPVRVEGVRGKGLTLPAVFLRSRARLIPHAHLYYKKGESAEHFLHQLAGILAGEKK</sequence>
<feature type="domain" description="Phospholipid/glycerol acyltransferase" evidence="4">
    <location>
        <begin position="65"/>
        <end position="178"/>
    </location>
</feature>
<dbReference type="STRING" id="1817760.A2151_02650"/>
<evidence type="ECO:0000256" key="3">
    <source>
        <dbReference type="ARBA" id="ARBA00023315"/>
    </source>
</evidence>
<dbReference type="EMBL" id="MFSU01000024">
    <property type="protein sequence ID" value="OGI48617.1"/>
    <property type="molecule type" value="Genomic_DNA"/>
</dbReference>
<dbReference type="CDD" id="cd07989">
    <property type="entry name" value="LPLAT_AGPAT-like"/>
    <property type="match status" value="1"/>
</dbReference>
<organism evidence="5 6">
    <name type="scientific">Candidatus Muproteobacteria bacterium RBG_16_65_34</name>
    <dbReference type="NCBI Taxonomy" id="1817760"/>
    <lineage>
        <taxon>Bacteria</taxon>
        <taxon>Pseudomonadati</taxon>
        <taxon>Pseudomonadota</taxon>
        <taxon>Candidatus Muproteobacteria</taxon>
    </lineage>
</organism>
<keyword evidence="2" id="KW-0808">Transferase</keyword>
<comment type="pathway">
    <text evidence="1">Lipid metabolism.</text>
</comment>
<name>A0A1F6TU09_9PROT</name>
<evidence type="ECO:0000256" key="2">
    <source>
        <dbReference type="ARBA" id="ARBA00022679"/>
    </source>
</evidence>
<dbReference type="PANTHER" id="PTHR10434">
    <property type="entry name" value="1-ACYL-SN-GLYCEROL-3-PHOSPHATE ACYLTRANSFERASE"/>
    <property type="match status" value="1"/>
</dbReference>
<proteinExistence type="predicted"/>
<dbReference type="InterPro" id="IPR002123">
    <property type="entry name" value="Plipid/glycerol_acylTrfase"/>
</dbReference>
<keyword evidence="3" id="KW-0012">Acyltransferase</keyword>
<dbReference type="SUPFAM" id="SSF69593">
    <property type="entry name" value="Glycerol-3-phosphate (1)-acyltransferase"/>
    <property type="match status" value="1"/>
</dbReference>
<evidence type="ECO:0000259" key="4">
    <source>
        <dbReference type="SMART" id="SM00563"/>
    </source>
</evidence>
<protein>
    <recommendedName>
        <fullName evidence="4">Phospholipid/glycerol acyltransferase domain-containing protein</fullName>
    </recommendedName>
</protein>
<gene>
    <name evidence="5" type="ORF">A2151_02650</name>
</gene>
<evidence type="ECO:0000313" key="6">
    <source>
        <dbReference type="Proteomes" id="UP000178885"/>
    </source>
</evidence>
<accession>A0A1F6TU09</accession>
<dbReference type="SMART" id="SM00563">
    <property type="entry name" value="PlsC"/>
    <property type="match status" value="1"/>
</dbReference>
<dbReference type="AlphaFoldDB" id="A0A1F6TU09"/>